<dbReference type="EMBL" id="SDMP01000003">
    <property type="protein sequence ID" value="RYR65997.1"/>
    <property type="molecule type" value="Genomic_DNA"/>
</dbReference>
<evidence type="ECO:0000256" key="2">
    <source>
        <dbReference type="ARBA" id="ARBA00022771"/>
    </source>
</evidence>
<protein>
    <recommendedName>
        <fullName evidence="6">SWIM-type domain-containing protein</fullName>
    </recommendedName>
</protein>
<feature type="compositionally biased region" description="Basic and acidic residues" evidence="5">
    <location>
        <begin position="103"/>
        <end position="114"/>
    </location>
</feature>
<feature type="region of interest" description="Disordered" evidence="5">
    <location>
        <begin position="82"/>
        <end position="116"/>
    </location>
</feature>
<feature type="compositionally biased region" description="Basic residues" evidence="5">
    <location>
        <begin position="92"/>
        <end position="102"/>
    </location>
</feature>
<evidence type="ECO:0000313" key="8">
    <source>
        <dbReference type="Proteomes" id="UP000289738"/>
    </source>
</evidence>
<dbReference type="AlphaFoldDB" id="A0A445DS85"/>
<keyword evidence="2 4" id="KW-0863">Zinc-finger</keyword>
<evidence type="ECO:0000259" key="6">
    <source>
        <dbReference type="PROSITE" id="PS50966"/>
    </source>
</evidence>
<proteinExistence type="predicted"/>
<organism evidence="7 8">
    <name type="scientific">Arachis hypogaea</name>
    <name type="common">Peanut</name>
    <dbReference type="NCBI Taxonomy" id="3818"/>
    <lineage>
        <taxon>Eukaryota</taxon>
        <taxon>Viridiplantae</taxon>
        <taxon>Streptophyta</taxon>
        <taxon>Embryophyta</taxon>
        <taxon>Tracheophyta</taxon>
        <taxon>Spermatophyta</taxon>
        <taxon>Magnoliopsida</taxon>
        <taxon>eudicotyledons</taxon>
        <taxon>Gunneridae</taxon>
        <taxon>Pentapetalae</taxon>
        <taxon>rosids</taxon>
        <taxon>fabids</taxon>
        <taxon>Fabales</taxon>
        <taxon>Fabaceae</taxon>
        <taxon>Papilionoideae</taxon>
        <taxon>50 kb inversion clade</taxon>
        <taxon>dalbergioids sensu lato</taxon>
        <taxon>Dalbergieae</taxon>
        <taxon>Pterocarpus clade</taxon>
        <taxon>Arachis</taxon>
    </lineage>
</organism>
<name>A0A445DS85_ARAHY</name>
<dbReference type="STRING" id="3818.A0A445DS85"/>
<accession>A0A445DS85</accession>
<dbReference type="GO" id="GO:0008270">
    <property type="term" value="F:zinc ion binding"/>
    <property type="evidence" value="ECO:0007669"/>
    <property type="project" value="UniProtKB-KW"/>
</dbReference>
<dbReference type="PROSITE" id="PS50966">
    <property type="entry name" value="ZF_SWIM"/>
    <property type="match status" value="1"/>
</dbReference>
<evidence type="ECO:0000313" key="7">
    <source>
        <dbReference type="EMBL" id="RYR65997.1"/>
    </source>
</evidence>
<dbReference type="SMART" id="SM00575">
    <property type="entry name" value="ZnF_PMZ"/>
    <property type="match status" value="1"/>
</dbReference>
<keyword evidence="3" id="KW-0862">Zinc</keyword>
<reference evidence="7 8" key="1">
    <citation type="submission" date="2019-01" db="EMBL/GenBank/DDBJ databases">
        <title>Sequencing of cultivated peanut Arachis hypogaea provides insights into genome evolution and oil improvement.</title>
        <authorList>
            <person name="Chen X."/>
        </authorList>
    </citation>
    <scope>NUCLEOTIDE SEQUENCE [LARGE SCALE GENOMIC DNA]</scope>
    <source>
        <strain evidence="8">cv. Fuhuasheng</strain>
        <tissue evidence="7">Leaves</tissue>
    </source>
</reference>
<evidence type="ECO:0000256" key="4">
    <source>
        <dbReference type="PROSITE-ProRule" id="PRU00325"/>
    </source>
</evidence>
<dbReference type="Proteomes" id="UP000289738">
    <property type="component" value="Chromosome A03"/>
</dbReference>
<dbReference type="PANTHER" id="PTHR31973:SF187">
    <property type="entry name" value="MUTATOR TRANSPOSASE MUDRA PROTEIN"/>
    <property type="match status" value="1"/>
</dbReference>
<dbReference type="InterPro" id="IPR006564">
    <property type="entry name" value="Znf_PMZ"/>
</dbReference>
<evidence type="ECO:0000256" key="5">
    <source>
        <dbReference type="SAM" id="MobiDB-lite"/>
    </source>
</evidence>
<dbReference type="PANTHER" id="PTHR31973">
    <property type="entry name" value="POLYPROTEIN, PUTATIVE-RELATED"/>
    <property type="match status" value="1"/>
</dbReference>
<dbReference type="InterPro" id="IPR007527">
    <property type="entry name" value="Znf_SWIM"/>
</dbReference>
<comment type="caution">
    <text evidence="7">The sequence shown here is derived from an EMBL/GenBank/DDBJ whole genome shotgun (WGS) entry which is preliminary data.</text>
</comment>
<feature type="domain" description="SWIM-type" evidence="6">
    <location>
        <begin position="9"/>
        <end position="43"/>
    </location>
</feature>
<dbReference type="Pfam" id="PF04434">
    <property type="entry name" value="SWIM"/>
    <property type="match status" value="1"/>
</dbReference>
<evidence type="ECO:0000256" key="1">
    <source>
        <dbReference type="ARBA" id="ARBA00022723"/>
    </source>
</evidence>
<evidence type="ECO:0000256" key="3">
    <source>
        <dbReference type="ARBA" id="ARBA00022833"/>
    </source>
</evidence>
<gene>
    <name evidence="7" type="ORF">Ahy_A03g011922</name>
</gene>
<keyword evidence="8" id="KW-1185">Reference proteome</keyword>
<keyword evidence="1" id="KW-0479">Metal-binding</keyword>
<sequence length="208" mass="24592">MYEVQRLPVKVSVDLDRRTCSCRLWQLTRLLCRHVCTAIAYQNRRAKEFSHNWLIMGAYNLVVYQRTVQPVPNQEYWEKRNHHPLLPPMYRKPIKRPTKKRDTRRDGPRENPDPHRKKRRYGLIKYKYCLKVVVVTSQHHGAIATTKGMAVDLDEDAAREQEMDWEETLEAIDTEESASDSPNISFLYSLTSSNYWHEINLSCTKDLT</sequence>